<accession>A0AAD8ZLY5</accession>
<evidence type="ECO:0000256" key="1">
    <source>
        <dbReference type="SAM" id="MobiDB-lite"/>
    </source>
</evidence>
<reference evidence="2" key="1">
    <citation type="submission" date="2023-03" db="EMBL/GenBank/DDBJ databases">
        <title>Electrophorus voltai genome.</title>
        <authorList>
            <person name="Bian C."/>
        </authorList>
    </citation>
    <scope>NUCLEOTIDE SEQUENCE</scope>
    <source>
        <strain evidence="2">CB-2022</strain>
        <tissue evidence="2">Muscle</tissue>
    </source>
</reference>
<feature type="compositionally biased region" description="Basic residues" evidence="1">
    <location>
        <begin position="37"/>
        <end position="50"/>
    </location>
</feature>
<feature type="region of interest" description="Disordered" evidence="1">
    <location>
        <begin position="25"/>
        <end position="131"/>
    </location>
</feature>
<comment type="caution">
    <text evidence="2">The sequence shown here is derived from an EMBL/GenBank/DDBJ whole genome shotgun (WGS) entry which is preliminary data.</text>
</comment>
<dbReference type="Proteomes" id="UP001239994">
    <property type="component" value="Unassembled WGS sequence"/>
</dbReference>
<protein>
    <submittedName>
        <fullName evidence="2">Uncharacterized protein</fullName>
    </submittedName>
</protein>
<name>A0AAD8ZLY5_9TELE</name>
<feature type="compositionally biased region" description="Basic and acidic residues" evidence="1">
    <location>
        <begin position="116"/>
        <end position="130"/>
    </location>
</feature>
<gene>
    <name evidence="2" type="ORF">P4O66_004536</name>
</gene>
<keyword evidence="3" id="KW-1185">Reference proteome</keyword>
<evidence type="ECO:0000313" key="3">
    <source>
        <dbReference type="Proteomes" id="UP001239994"/>
    </source>
</evidence>
<sequence length="154" mass="17011">MPIIYVHGLNNGVFLSPYITLKMSRKNEQPRMPGKGAKIRKRKKRGKHPPATRAARPSVTLASPHTPTMGEEASGRSGGAPPPEYGPGSDSEESYRPQPDSEDQHTEVDSAGSYDRYMDFHEGSAEHGEYGECSDISLRFDYSENPSMDVEEVL</sequence>
<proteinExistence type="predicted"/>
<evidence type="ECO:0000313" key="2">
    <source>
        <dbReference type="EMBL" id="KAK1801576.1"/>
    </source>
</evidence>
<dbReference type="EMBL" id="JAROKS010000008">
    <property type="protein sequence ID" value="KAK1801576.1"/>
    <property type="molecule type" value="Genomic_DNA"/>
</dbReference>
<dbReference type="AlphaFoldDB" id="A0AAD8ZLY5"/>
<organism evidence="2 3">
    <name type="scientific">Electrophorus voltai</name>
    <dbReference type="NCBI Taxonomy" id="2609070"/>
    <lineage>
        <taxon>Eukaryota</taxon>
        <taxon>Metazoa</taxon>
        <taxon>Chordata</taxon>
        <taxon>Craniata</taxon>
        <taxon>Vertebrata</taxon>
        <taxon>Euteleostomi</taxon>
        <taxon>Actinopterygii</taxon>
        <taxon>Neopterygii</taxon>
        <taxon>Teleostei</taxon>
        <taxon>Ostariophysi</taxon>
        <taxon>Gymnotiformes</taxon>
        <taxon>Gymnotoidei</taxon>
        <taxon>Gymnotidae</taxon>
        <taxon>Electrophorus</taxon>
    </lineage>
</organism>